<dbReference type="EMBL" id="OL829978">
    <property type="protein sequence ID" value="UMO76237.1"/>
    <property type="molecule type" value="Genomic_DNA"/>
</dbReference>
<dbReference type="GeneID" id="77926767"/>
<reference evidence="1" key="1">
    <citation type="submission" date="2021-12" db="EMBL/GenBank/DDBJ databases">
        <authorList>
            <person name="Khadka S."/>
            <person name="Uribe D.A."/>
            <person name="Klipsch I.N."/>
            <person name="Rene S.R."/>
            <person name="Jimenez M.L."/>
            <person name="Saini B.K."/>
            <person name="Zugasti M."/>
            <person name="Bullon R.M."/>
            <person name="Sharp C.D."/>
            <person name="Kapinga K.O."/>
            <person name="Warner C.P."/>
            <person name="Sarinana J."/>
            <person name="Jimenez A."/>
            <person name="Layton S.R."/>
            <person name="Nayek S."/>
            <person name="Hughes L.E."/>
            <person name="Garlena R.A."/>
            <person name="Russell D.A."/>
            <person name="Jacobs-Sera D."/>
            <person name="Hatfull G.F."/>
        </authorList>
    </citation>
    <scope>NUCLEOTIDE SEQUENCE</scope>
</reference>
<keyword evidence="2" id="KW-1185">Reference proteome</keyword>
<evidence type="ECO:0000313" key="1">
    <source>
        <dbReference type="EMBL" id="UMO76237.1"/>
    </source>
</evidence>
<proteinExistence type="predicted"/>
<dbReference type="Proteomes" id="UP001202581">
    <property type="component" value="Segment"/>
</dbReference>
<sequence>MANKNSTNNKKRDMIHEAKKRPCVDCGNTYPYYVMDLDHLPQYIKSFSLGKYIQHTLEEVAVEITKCEAVCANCHRIRTHARGYYNQLRFAK</sequence>
<keyword evidence="1" id="KW-0378">Hydrolase</keyword>
<evidence type="ECO:0000313" key="2">
    <source>
        <dbReference type="Proteomes" id="UP001202581"/>
    </source>
</evidence>
<dbReference type="GO" id="GO:0004519">
    <property type="term" value="F:endonuclease activity"/>
    <property type="evidence" value="ECO:0007669"/>
    <property type="project" value="UniProtKB-KW"/>
</dbReference>
<gene>
    <name evidence="1" type="primary">48</name>
    <name evidence="1" type="ORF">SEA_TOMAS_48</name>
</gene>
<accession>A0AA49BT53</accession>
<keyword evidence="1" id="KW-0540">Nuclease</keyword>
<dbReference type="KEGG" id="vg:77926767"/>
<organism evidence="1 2">
    <name type="scientific">Streptomyces phage Tomas</name>
    <dbReference type="NCBI Taxonomy" id="2914443"/>
    <lineage>
        <taxon>Viruses</taxon>
        <taxon>Duplodnaviria</taxon>
        <taxon>Heunggongvirae</taxon>
        <taxon>Uroviricota</taxon>
        <taxon>Caudoviricetes</taxon>
        <taxon>Stanwilliamsviridae</taxon>
        <taxon>Boydwoodruffvirinae</taxon>
        <taxon>Tomasvirus</taxon>
        <taxon>Tomasvirus tomas</taxon>
    </lineage>
</organism>
<dbReference type="RefSeq" id="YP_010651175.1">
    <property type="nucleotide sequence ID" value="NC_070781.1"/>
</dbReference>
<name>A0AA49BT53_9CAUD</name>
<keyword evidence="1" id="KW-0255">Endonuclease</keyword>
<protein>
    <submittedName>
        <fullName evidence="1">HNH endonuclease</fullName>
    </submittedName>
</protein>